<accession>A0A177KVG7</accession>
<dbReference type="CDD" id="cd06223">
    <property type="entry name" value="PRTases_typeI"/>
    <property type="match status" value="1"/>
</dbReference>
<sequence>MKTTHSSIYYPNQYTHNINGSLEVDIRIEANPYNLPVESLYEMAARINKKRSFLFVSKVLGKHIPLHPCIPFISSALLASIYYEEKTSQTLAEKEQLIEALKDGSKERVEAAYCVAKELSFALNEPVVFIGFAETATALGHGVFDCFTKASYIHSTRERIVDQEVTLYFEEEHSHATDQLCYAPEEMFDHDKPICLVDDEITTGKTALNIISSIQKKYPRKEYTVLSLLDWRTKEDRQRLKDFEDMWGIQIKTYSLLSGTIQVKGTPDVEEQVDADEQIPLEKINDHSIHLRDISSPIAHYPYSSVDSHGTKNDTPYSALTGRFGLSSKHRQSIEDYCRQVGQYLKTKRVGKKTLCLGTGEFMHLPMKASVYMGDGISYHSTTRSPIFPLNNDRYPIKNRLVFESPDDPGIVQYAYNILDSQYDEVFLFFERTVSKERRQSLLRQFYHVPHIHVVDFI</sequence>
<feature type="domain" description="Orotate phosphoribosyltransferase-like" evidence="2">
    <location>
        <begin position="40"/>
        <end position="260"/>
    </location>
</feature>
<proteinExistence type="predicted"/>
<gene>
    <name evidence="3" type="ORF">AWH48_19020</name>
</gene>
<dbReference type="RefSeq" id="WP_018395305.1">
    <property type="nucleotide sequence ID" value="NZ_LQWZ01000014.1"/>
</dbReference>
<dbReference type="OrthoDB" id="56827at2"/>
<evidence type="ECO:0000259" key="1">
    <source>
        <dbReference type="Pfam" id="PF12500"/>
    </source>
</evidence>
<comment type="caution">
    <text evidence="3">The sequence shown here is derived from an EMBL/GenBank/DDBJ whole genome shotgun (WGS) entry which is preliminary data.</text>
</comment>
<dbReference type="InterPro" id="IPR000836">
    <property type="entry name" value="PRTase_dom"/>
</dbReference>
<dbReference type="EMBL" id="LQWZ01000014">
    <property type="protein sequence ID" value="OAH57378.1"/>
    <property type="molecule type" value="Genomic_DNA"/>
</dbReference>
<protein>
    <recommendedName>
        <fullName evidence="5">Adenine/guanine phosphoribosyltransferase</fullName>
    </recommendedName>
</protein>
<dbReference type="InterPro" id="IPR029057">
    <property type="entry name" value="PRTase-like"/>
</dbReference>
<reference evidence="3 4" key="1">
    <citation type="submission" date="2016-01" db="EMBL/GenBank/DDBJ databases">
        <title>Investigation of taxonomic status of Bacillus aminovorans.</title>
        <authorList>
            <person name="Verma A."/>
            <person name="Pal Y."/>
            <person name="Krishnamurthi S."/>
        </authorList>
    </citation>
    <scope>NUCLEOTIDE SEQUENCE [LARGE SCALE GENOMIC DNA]</scope>
    <source>
        <strain evidence="3 4">DSM 4337</strain>
    </source>
</reference>
<dbReference type="Gene3D" id="3.40.50.2020">
    <property type="match status" value="1"/>
</dbReference>
<dbReference type="InterPro" id="IPR041688">
    <property type="entry name" value="PRTase_2"/>
</dbReference>
<dbReference type="Proteomes" id="UP000077271">
    <property type="component" value="Unassembled WGS sequence"/>
</dbReference>
<evidence type="ECO:0008006" key="5">
    <source>
        <dbReference type="Google" id="ProtNLM"/>
    </source>
</evidence>
<dbReference type="Pfam" id="PF15609">
    <property type="entry name" value="PRTase_2"/>
    <property type="match status" value="1"/>
</dbReference>
<evidence type="ECO:0000313" key="3">
    <source>
        <dbReference type="EMBL" id="OAH57378.1"/>
    </source>
</evidence>
<dbReference type="SUPFAM" id="SSF53271">
    <property type="entry name" value="PRTase-like"/>
    <property type="match status" value="1"/>
</dbReference>
<dbReference type="PIRSF" id="PIRSF020967">
    <property type="entry name" value="UCP020967"/>
    <property type="match status" value="1"/>
</dbReference>
<evidence type="ECO:0000259" key="2">
    <source>
        <dbReference type="Pfam" id="PF15609"/>
    </source>
</evidence>
<dbReference type="AlphaFoldDB" id="A0A177KVG7"/>
<evidence type="ECO:0000313" key="4">
    <source>
        <dbReference type="Proteomes" id="UP000077271"/>
    </source>
</evidence>
<dbReference type="InterPro" id="IPR011214">
    <property type="entry name" value="UCP020967"/>
</dbReference>
<feature type="domain" description="TRSP" evidence="1">
    <location>
        <begin position="321"/>
        <end position="445"/>
    </location>
</feature>
<dbReference type="InterPro" id="IPR022537">
    <property type="entry name" value="TRSP_dom"/>
</dbReference>
<organism evidence="3 4">
    <name type="scientific">Domibacillus aminovorans</name>
    <dbReference type="NCBI Taxonomy" id="29332"/>
    <lineage>
        <taxon>Bacteria</taxon>
        <taxon>Bacillati</taxon>
        <taxon>Bacillota</taxon>
        <taxon>Bacilli</taxon>
        <taxon>Bacillales</taxon>
        <taxon>Bacillaceae</taxon>
        <taxon>Domibacillus</taxon>
    </lineage>
</organism>
<name>A0A177KVG7_9BACI</name>
<dbReference type="Pfam" id="PF12500">
    <property type="entry name" value="TRSP"/>
    <property type="match status" value="1"/>
</dbReference>